<reference evidence="2" key="1">
    <citation type="submission" date="2022-11" db="UniProtKB">
        <authorList>
            <consortium name="WormBaseParasite"/>
        </authorList>
    </citation>
    <scope>IDENTIFICATION</scope>
</reference>
<sequence>MKWSISEDDLITLKHSGNFRSNYFTAYDAEYYLAIFPNEDEKEKCGETWIYLFFEDGSGELVKPETKYNIKIESANFVSDENTLFQDKYFGTRICTTEEFFDPEKDFIVNGK</sequence>
<evidence type="ECO:0000313" key="2">
    <source>
        <dbReference type="WBParaSite" id="PS1159_v2.g14831.t1"/>
    </source>
</evidence>
<dbReference type="Proteomes" id="UP000887580">
    <property type="component" value="Unplaced"/>
</dbReference>
<evidence type="ECO:0000313" key="1">
    <source>
        <dbReference type="Proteomes" id="UP000887580"/>
    </source>
</evidence>
<organism evidence="1 2">
    <name type="scientific">Panagrolaimus sp. PS1159</name>
    <dbReference type="NCBI Taxonomy" id="55785"/>
    <lineage>
        <taxon>Eukaryota</taxon>
        <taxon>Metazoa</taxon>
        <taxon>Ecdysozoa</taxon>
        <taxon>Nematoda</taxon>
        <taxon>Chromadorea</taxon>
        <taxon>Rhabditida</taxon>
        <taxon>Tylenchina</taxon>
        <taxon>Panagrolaimomorpha</taxon>
        <taxon>Panagrolaimoidea</taxon>
        <taxon>Panagrolaimidae</taxon>
        <taxon>Panagrolaimus</taxon>
    </lineage>
</organism>
<name>A0AC35F8I7_9BILA</name>
<accession>A0AC35F8I7</accession>
<dbReference type="WBParaSite" id="PS1159_v2.g14831.t1">
    <property type="protein sequence ID" value="PS1159_v2.g14831.t1"/>
    <property type="gene ID" value="PS1159_v2.g14831"/>
</dbReference>
<protein>
    <submittedName>
        <fullName evidence="2">Uncharacterized protein</fullName>
    </submittedName>
</protein>
<proteinExistence type="predicted"/>